<reference evidence="8 9" key="1">
    <citation type="submission" date="2016-10" db="EMBL/GenBank/DDBJ databases">
        <authorList>
            <person name="de Groot N.N."/>
        </authorList>
    </citation>
    <scope>NUCLEOTIDE SEQUENCE [LARGE SCALE GENOMIC DNA]</scope>
    <source>
        <strain evidence="8 9">DSM 21800</strain>
    </source>
</reference>
<dbReference type="STRING" id="630515.SAMN04489812_0400"/>
<dbReference type="RefSeq" id="WP_091519061.1">
    <property type="nucleotide sequence ID" value="NZ_LT629772.1"/>
</dbReference>
<feature type="transmembrane region" description="Helical" evidence="7">
    <location>
        <begin position="59"/>
        <end position="82"/>
    </location>
</feature>
<keyword evidence="5 7" id="KW-1133">Transmembrane helix</keyword>
<evidence type="ECO:0000256" key="5">
    <source>
        <dbReference type="ARBA" id="ARBA00022989"/>
    </source>
</evidence>
<evidence type="ECO:0000256" key="6">
    <source>
        <dbReference type="ARBA" id="ARBA00023136"/>
    </source>
</evidence>
<feature type="transmembrane region" description="Helical" evidence="7">
    <location>
        <begin position="6"/>
        <end position="22"/>
    </location>
</feature>
<dbReference type="GO" id="GO:0005886">
    <property type="term" value="C:plasma membrane"/>
    <property type="evidence" value="ECO:0007669"/>
    <property type="project" value="UniProtKB-SubCell"/>
</dbReference>
<keyword evidence="4 7" id="KW-0812">Transmembrane</keyword>
<dbReference type="EMBL" id="LT629772">
    <property type="protein sequence ID" value="SDR94601.1"/>
    <property type="molecule type" value="Genomic_DNA"/>
</dbReference>
<organism evidence="8 9">
    <name type="scientific">Microlunatus soli</name>
    <dbReference type="NCBI Taxonomy" id="630515"/>
    <lineage>
        <taxon>Bacteria</taxon>
        <taxon>Bacillati</taxon>
        <taxon>Actinomycetota</taxon>
        <taxon>Actinomycetes</taxon>
        <taxon>Propionibacteriales</taxon>
        <taxon>Propionibacteriaceae</taxon>
        <taxon>Microlunatus</taxon>
    </lineage>
</organism>
<accession>A0A1H1N621</accession>
<evidence type="ECO:0000256" key="4">
    <source>
        <dbReference type="ARBA" id="ARBA00022692"/>
    </source>
</evidence>
<evidence type="ECO:0000256" key="2">
    <source>
        <dbReference type="ARBA" id="ARBA00011006"/>
    </source>
</evidence>
<evidence type="ECO:0000256" key="1">
    <source>
        <dbReference type="ARBA" id="ARBA00004651"/>
    </source>
</evidence>
<evidence type="ECO:0000256" key="3">
    <source>
        <dbReference type="ARBA" id="ARBA00022475"/>
    </source>
</evidence>
<keyword evidence="9" id="KW-1185">Reference proteome</keyword>
<dbReference type="OrthoDB" id="4568405at2"/>
<name>A0A1H1N621_9ACTN</name>
<proteinExistence type="inferred from homology"/>
<dbReference type="PANTHER" id="PTHR33884">
    <property type="entry name" value="UPF0410 PROTEIN YMGE"/>
    <property type="match status" value="1"/>
</dbReference>
<dbReference type="Proteomes" id="UP000199103">
    <property type="component" value="Chromosome I"/>
</dbReference>
<dbReference type="Pfam" id="PF04226">
    <property type="entry name" value="Transgly_assoc"/>
    <property type="match status" value="1"/>
</dbReference>
<comment type="similarity">
    <text evidence="2">Belongs to the UPF0410 family.</text>
</comment>
<dbReference type="InterPro" id="IPR007341">
    <property type="entry name" value="Transgly_assoc"/>
</dbReference>
<protein>
    <submittedName>
        <fullName evidence="8">Uncharacterized membrane protein YeaQ/YmgE, transglycosylase-associated protein family</fullName>
    </submittedName>
</protein>
<keyword evidence="3" id="KW-1003">Cell membrane</keyword>
<evidence type="ECO:0000256" key="7">
    <source>
        <dbReference type="SAM" id="Phobius"/>
    </source>
</evidence>
<comment type="subcellular location">
    <subcellularLocation>
        <location evidence="1">Cell membrane</location>
        <topology evidence="1">Multi-pass membrane protein</topology>
    </subcellularLocation>
</comment>
<evidence type="ECO:0000313" key="8">
    <source>
        <dbReference type="EMBL" id="SDR94601.1"/>
    </source>
</evidence>
<sequence>MGTIIGYIVIGLLGGVIAKLIIPGKQPGGIIVTMLLGIVGALLGGFLGGLIFHVKYSSIWSWSGLITSIIGALIVLLIYGLIRGRTARRAA</sequence>
<feature type="transmembrane region" description="Helical" evidence="7">
    <location>
        <begin position="29"/>
        <end position="53"/>
    </location>
</feature>
<evidence type="ECO:0000313" key="9">
    <source>
        <dbReference type="Proteomes" id="UP000199103"/>
    </source>
</evidence>
<dbReference type="PANTHER" id="PTHR33884:SF3">
    <property type="entry name" value="UPF0410 PROTEIN YMGE"/>
    <property type="match status" value="1"/>
</dbReference>
<dbReference type="AlphaFoldDB" id="A0A1H1N621"/>
<gene>
    <name evidence="8" type="ORF">SAMN04489812_0400</name>
</gene>
<keyword evidence="6 7" id="KW-0472">Membrane</keyword>